<keyword evidence="1" id="KW-1185">Reference proteome</keyword>
<dbReference type="AlphaFoldDB" id="A0AAX6R0M5"/>
<gene>
    <name evidence="2" type="primary">Ggact</name>
</gene>
<dbReference type="GeneID" id="101706691"/>
<evidence type="ECO:0000313" key="2">
    <source>
        <dbReference type="RefSeq" id="XP_012932745.1"/>
    </source>
</evidence>
<organism evidence="1 2">
    <name type="scientific">Heterocephalus glaber</name>
    <name type="common">Naked mole rat</name>
    <dbReference type="NCBI Taxonomy" id="10181"/>
    <lineage>
        <taxon>Eukaryota</taxon>
        <taxon>Metazoa</taxon>
        <taxon>Chordata</taxon>
        <taxon>Craniata</taxon>
        <taxon>Vertebrata</taxon>
        <taxon>Euteleostomi</taxon>
        <taxon>Mammalia</taxon>
        <taxon>Eutheria</taxon>
        <taxon>Euarchontoglires</taxon>
        <taxon>Glires</taxon>
        <taxon>Rodentia</taxon>
        <taxon>Hystricomorpha</taxon>
        <taxon>Bathyergidae</taxon>
        <taxon>Heterocephalus</taxon>
    </lineage>
</organism>
<evidence type="ECO:0000313" key="1">
    <source>
        <dbReference type="Proteomes" id="UP000694906"/>
    </source>
</evidence>
<dbReference type="CTD" id="87769"/>
<name>A0AAX6R0M5_HETGA</name>
<dbReference type="Proteomes" id="UP000694906">
    <property type="component" value="Unplaced"/>
</dbReference>
<protein>
    <submittedName>
        <fullName evidence="2">Gamma-glutamylaminecyclotransferase isoform X2</fullName>
    </submittedName>
</protein>
<reference evidence="2" key="1">
    <citation type="submission" date="2025-08" db="UniProtKB">
        <authorList>
            <consortium name="RefSeq"/>
        </authorList>
    </citation>
    <scope>IDENTIFICATION</scope>
</reference>
<dbReference type="RefSeq" id="XP_012932745.1">
    <property type="nucleotide sequence ID" value="XM_013077291.2"/>
</dbReference>
<accession>A0AAX6R0M5</accession>
<sequence>MHYRVPPAGGAARGGLGAAPALRGISAPRPLPLALTAAGTSCFLKDWSLLFKTQSEKHGALGTFSKAIQVRTLNLQDCELNQPLFHKVTITVTQNRLKHHSKILPRQERREGHRSMKTGKQRAVFDLAAW</sequence>
<proteinExistence type="predicted"/>